<dbReference type="Proteomes" id="UP001230289">
    <property type="component" value="Unassembled WGS sequence"/>
</dbReference>
<dbReference type="RefSeq" id="WP_308488664.1">
    <property type="nucleotide sequence ID" value="NZ_JAVFCB010000003.1"/>
</dbReference>
<sequence length="1847" mass="192854">MSVASAKTTDATVLTPTVSAQPMLLVATASSSSADGTGSYGATPLKGSSSWNVAEQTGAFTWTYDMPVTSPGAGPAPKLGLSYNSQSVDGETASTNNQTSAVGEGWDLSASGFVERSYVPCAKDDGPTGAVTTSGDLCWKSDNATVSFAGHSGPLVKDSTSGKWRLEHDDGTRFEHLTGTAQGCQANGTVSTDCWKMTTTDGTQYFFGLNQLPGWSSGQATTNSTWTVPVYGNDPGEPCNTGTFATSSCMQAWRWNLDYVVDVHGNAEALYYTAETNKYAKGGSGATTYQRGGVLSKIEYGLRASNVYGANAAGFRVNFTYDSRGRCSDASGATCTTGTLDNATMPATPSAYPDVPFDQLCTGTSCSASQIGPSFFTNANLTKVDAQVLVSGAYSTVNSWALSHSFPAPGDGTSPALWLTQVQRTGTAAGQAAIVEPATVFSGTTMQNRVWVIDGLAPLDKWRLSSIQTSLGAVISVNYQGQQCTPAQASAILADLPNNTNWCFPEWWVPQGSIPVGGRQDLFHKYPVASIIVDPRTGGPLSKTKQTQYFYGTPRWRYNDSPLTVANARSWNIFAGVDTVEVREGAPAAPANQKVSKYTYYQGMNGDRASTSGGTKTVTVTGTTIPDDRWFGGQTYRQQTLAGVSGASMTDLVSTPWASPVTSNDGTRQARFTAVGTTVTTEPLSTGGNRTLTTSTTFDNTYGYPLTVSKVPSDAGSTCTTTTYAAANTTAWVIGLPSEVRTLAVSCPNAGSAVMPTDLVSDVKTTYDGGTWGAAPTRGLATSTQALDRYDGATAHWTDTGSATYDALGRSLVKTDPLGHTTTTAYTPATTLPVTSTTTTNTAPFSWVTTTTYDESTGAVTSVVDPNGSRTDVSIDALGRTSQVWLPLVPKATNPTSPSMAYTYTLSQTAPNAVKTDKRTGGGTVTSYELYDGLARSVQTQSLAGGGGTVVKTTNYDDQGRSYFVDNEYWTSSVTPSTAFFTPTSESNVPSQVITTYDAVGRALTSVLNGTGTEVSRTTNAYLGADRVDTVPPTGGTAASTFTNALGQKTKLTQYLTGAISGTGQATTYGYDGAGRMSSMLDPAGNTWTWTYDLLGHRVGQKDPDSGTSSATYDLAGNMTSTTDARGQLITTTYDELNRKTKMFSGDTLGPLLASWTYDTVKKGLVTESTTYTDSGSGALGIPGIPGKAYKTTVGSYDAAGNPTKTTVSLPSDAPAFGGTSFTKTIYYNVDSTLLLAQFPAVGGLPAENLRYSYDSWGRLSGLSGYTGILANTVYTPIGQLSQFNRNNGTTSAFSTYGYDGATGDVLQITDNAVFGGSGHYVADRAYTRDKVGNVTSSTVNSVLPTVGTQTTCYNYDGLRELTRAWTPNASSTCATTPSASAMGGIAPMWNDYTYDTQTGNRTGLIYHDSMGVASVATYGYPATGATRPHAVGTITGPVDLGSGTYSYDSAGNQTGRPGQTLTFNEVGKVSKVVTGSTTQTNVYNPDGSLLLRVSTAEGAALLLGETTLTQPAGSTVTSAVRTYSAASGKPVAERSATTGITGTTMTWLFSTLDGTVDTQTDAKTGTTTRQYRDPFGVPLGGVTGVWSDGTGFLGKPVTASTKLTTIGARTYDHLLGKFTAVDPVVDAKLPQQNIGYAYSSNNPITWWDPSGLKPLGSDDYGDRVQRGSVNSITEIVDAMRGQIETAWDGVLAPKLQRPTAPGWHAPLLPAPALGKQAPQSPFNWGIHDPIKPGWGPLFEWEHHDGDSVGVSLSTCGLIACGMVQLSEGGHGSIAIGAGPKAALTVDVGVTTETHPGPWIGATCSAALGAGVYVSGGTELNGPPYFMGAGGEIGLGLGCSGYIGLSW</sequence>
<comment type="caution">
    <text evidence="1">The sequence shown here is derived from an EMBL/GenBank/DDBJ whole genome shotgun (WGS) entry which is preliminary data.</text>
</comment>
<name>A0ABU0XFA0_9MICO</name>
<organism evidence="1 2">
    <name type="scientific">Microbacterium capsulatum</name>
    <dbReference type="NCBI Taxonomy" id="3041921"/>
    <lineage>
        <taxon>Bacteria</taxon>
        <taxon>Bacillati</taxon>
        <taxon>Actinomycetota</taxon>
        <taxon>Actinomycetes</taxon>
        <taxon>Micrococcales</taxon>
        <taxon>Microbacteriaceae</taxon>
        <taxon>Microbacterium</taxon>
    </lineage>
</organism>
<dbReference type="Pfam" id="PF05593">
    <property type="entry name" value="RHS_repeat"/>
    <property type="match status" value="2"/>
</dbReference>
<dbReference type="InterPro" id="IPR022385">
    <property type="entry name" value="Rhs_assc_core"/>
</dbReference>
<dbReference type="EMBL" id="JAVFCB010000003">
    <property type="protein sequence ID" value="MDQ4213726.1"/>
    <property type="molecule type" value="Genomic_DNA"/>
</dbReference>
<gene>
    <name evidence="1" type="ORF">RBR11_07325</name>
</gene>
<protein>
    <submittedName>
        <fullName evidence="1">RHS repeat-associated core domain-containing protein</fullName>
    </submittedName>
</protein>
<dbReference type="Gene3D" id="2.180.10.10">
    <property type="entry name" value="RHS repeat-associated core"/>
    <property type="match status" value="2"/>
</dbReference>
<dbReference type="PANTHER" id="PTHR32305">
    <property type="match status" value="1"/>
</dbReference>
<keyword evidence="2" id="KW-1185">Reference proteome</keyword>
<dbReference type="NCBIfam" id="TIGR03696">
    <property type="entry name" value="Rhs_assc_core"/>
    <property type="match status" value="1"/>
</dbReference>
<reference evidence="1 2" key="1">
    <citation type="submission" date="2023-08" db="EMBL/GenBank/DDBJ databases">
        <title>Microbacterium sp. nov., isolated from a waste landfill.</title>
        <authorList>
            <person name="Wen W."/>
        </authorList>
    </citation>
    <scope>NUCLEOTIDE SEQUENCE [LARGE SCALE GENOMIC DNA]</scope>
    <source>
        <strain evidence="1 2">ASV81</strain>
    </source>
</reference>
<dbReference type="InterPro" id="IPR031325">
    <property type="entry name" value="RHS_repeat"/>
</dbReference>
<dbReference type="PANTHER" id="PTHR32305:SF17">
    <property type="entry name" value="TRNA NUCLEASE WAPA"/>
    <property type="match status" value="1"/>
</dbReference>
<accession>A0ABU0XFA0</accession>
<dbReference type="InterPro" id="IPR050708">
    <property type="entry name" value="T6SS_VgrG/RHS"/>
</dbReference>
<proteinExistence type="predicted"/>
<evidence type="ECO:0000313" key="2">
    <source>
        <dbReference type="Proteomes" id="UP001230289"/>
    </source>
</evidence>
<dbReference type="InterPro" id="IPR006530">
    <property type="entry name" value="YD"/>
</dbReference>
<dbReference type="NCBIfam" id="TIGR01643">
    <property type="entry name" value="YD_repeat_2x"/>
    <property type="match status" value="2"/>
</dbReference>
<evidence type="ECO:0000313" key="1">
    <source>
        <dbReference type="EMBL" id="MDQ4213726.1"/>
    </source>
</evidence>